<dbReference type="Pfam" id="PF01832">
    <property type="entry name" value="Glucosaminidase"/>
    <property type="match status" value="1"/>
</dbReference>
<name>A0ABX1ZLV3_9BACL</name>
<proteinExistence type="predicted"/>
<accession>A0ABX1ZLV3</accession>
<evidence type="ECO:0000313" key="5">
    <source>
        <dbReference type="Proteomes" id="UP000618579"/>
    </source>
</evidence>
<evidence type="ECO:0000313" key="4">
    <source>
        <dbReference type="EMBL" id="NOU99748.1"/>
    </source>
</evidence>
<dbReference type="EMBL" id="WHNZ01000015">
    <property type="protein sequence ID" value="NOU99748.1"/>
    <property type="molecule type" value="Genomic_DNA"/>
</dbReference>
<dbReference type="Gene3D" id="1.10.530.10">
    <property type="match status" value="1"/>
</dbReference>
<keyword evidence="1" id="KW-0378">Hydrolase</keyword>
<keyword evidence="2" id="KW-0175">Coiled coil</keyword>
<evidence type="ECO:0000256" key="1">
    <source>
        <dbReference type="ARBA" id="ARBA00022801"/>
    </source>
</evidence>
<dbReference type="InterPro" id="IPR051056">
    <property type="entry name" value="Glycosyl_Hydrolase_73"/>
</dbReference>
<feature type="coiled-coil region" evidence="2">
    <location>
        <begin position="164"/>
        <end position="191"/>
    </location>
</feature>
<evidence type="ECO:0000256" key="2">
    <source>
        <dbReference type="SAM" id="Coils"/>
    </source>
</evidence>
<keyword evidence="5" id="KW-1185">Reference proteome</keyword>
<comment type="caution">
    <text evidence="4">The sequence shown here is derived from an EMBL/GenBank/DDBJ whole genome shotgun (WGS) entry which is preliminary data.</text>
</comment>
<dbReference type="PANTHER" id="PTHR33308:SF9">
    <property type="entry name" value="PEPTIDOGLYCAN HYDROLASE FLGJ"/>
    <property type="match status" value="1"/>
</dbReference>
<reference evidence="4 5" key="1">
    <citation type="submission" date="2019-10" db="EMBL/GenBank/DDBJ databases">
        <title>Description of Paenibacillus pedi sp. nov.</title>
        <authorList>
            <person name="Carlier A."/>
            <person name="Qi S."/>
        </authorList>
    </citation>
    <scope>NUCLEOTIDE SEQUENCE [LARGE SCALE GENOMIC DNA]</scope>
    <source>
        <strain evidence="4 5">LMG 31457</strain>
    </source>
</reference>
<feature type="domain" description="Mannosyl-glycoprotein endo-beta-N-acetylglucosamidase-like" evidence="3">
    <location>
        <begin position="7"/>
        <end position="164"/>
    </location>
</feature>
<dbReference type="Proteomes" id="UP000618579">
    <property type="component" value="Unassembled WGS sequence"/>
</dbReference>
<evidence type="ECO:0000259" key="3">
    <source>
        <dbReference type="SMART" id="SM00047"/>
    </source>
</evidence>
<dbReference type="InterPro" id="IPR002901">
    <property type="entry name" value="MGlyc_endo_b_GlcNAc-like_dom"/>
</dbReference>
<dbReference type="PANTHER" id="PTHR33308">
    <property type="entry name" value="PEPTIDOGLYCAN HYDROLASE FLGJ"/>
    <property type="match status" value="1"/>
</dbReference>
<organism evidence="4 5">
    <name type="scientific">Paenibacillus planticolens</name>
    <dbReference type="NCBI Taxonomy" id="2654976"/>
    <lineage>
        <taxon>Bacteria</taxon>
        <taxon>Bacillati</taxon>
        <taxon>Bacillota</taxon>
        <taxon>Bacilli</taxon>
        <taxon>Bacillales</taxon>
        <taxon>Paenibacillaceae</taxon>
        <taxon>Paenibacillus</taxon>
    </lineage>
</organism>
<protein>
    <submittedName>
        <fullName evidence="4">Muramidase (Flagellum-specific)</fullName>
    </submittedName>
</protein>
<gene>
    <name evidence="4" type="ORF">GC097_06955</name>
</gene>
<sequence>MLAYTRKWGECMATRQAFIELVVPIAVKLRLENSPIFPSVRIAQAILETGGTVNAWNNLVGYKVGNGVLTPYWQGDRVSALTWEIINGTRYDNVPSDFRAYPTIVAGFRDQDLLFQSSRYVTVRNAKSPGEQTQALQNSGYATDTAYASKLNSLIQSNGLTRYDEEVIKMLEQLQAQIAALQTRVSALEGQASLKEVPAWAKGAVDAAVKAGLIDTPNDGSYDFYRLLTVLHRKGLI</sequence>
<dbReference type="SMART" id="SM00047">
    <property type="entry name" value="LYZ2"/>
    <property type="match status" value="1"/>
</dbReference>
<dbReference type="Gene3D" id="4.10.80.30">
    <property type="entry name" value="DNA polymerase, domain 6"/>
    <property type="match status" value="1"/>
</dbReference>